<evidence type="ECO:0000256" key="1">
    <source>
        <dbReference type="SAM" id="MobiDB-lite"/>
    </source>
</evidence>
<organism evidence="2 3">
    <name type="scientific">Pseudoroseicyclus aestuarii</name>
    <dbReference type="NCBI Taxonomy" id="1795041"/>
    <lineage>
        <taxon>Bacteria</taxon>
        <taxon>Pseudomonadati</taxon>
        <taxon>Pseudomonadota</taxon>
        <taxon>Alphaproteobacteria</taxon>
        <taxon>Rhodobacterales</taxon>
        <taxon>Paracoccaceae</taxon>
        <taxon>Pseudoroseicyclus</taxon>
    </lineage>
</organism>
<sequence>MKWKHVAEHWTAFVPNILEEWPQLDEDEVQATEGDLSSFLDHFVDATGMTREDARDELSEWLQGTDPADAVMDESRDNERIIASSRDIHPGEDPFDDDGEFGDDDKDENPVGRTDDD</sequence>
<dbReference type="RefSeq" id="WP_110813091.1">
    <property type="nucleotide sequence ID" value="NZ_QJTE01000001.1"/>
</dbReference>
<dbReference type="Gene3D" id="1.10.1470.10">
    <property type="entry name" value="YjbJ"/>
    <property type="match status" value="1"/>
</dbReference>
<dbReference type="InterPro" id="IPR036629">
    <property type="entry name" value="YjbJ_sf"/>
</dbReference>
<feature type="compositionally biased region" description="Basic and acidic residues" evidence="1">
    <location>
        <begin position="73"/>
        <end position="92"/>
    </location>
</feature>
<keyword evidence="3" id="KW-1185">Reference proteome</keyword>
<evidence type="ECO:0000313" key="2">
    <source>
        <dbReference type="EMBL" id="PYE86095.1"/>
    </source>
</evidence>
<accession>A0A318SXL3</accession>
<gene>
    <name evidence="2" type="ORF">DFP88_101771</name>
</gene>
<protein>
    <submittedName>
        <fullName evidence="2">Uncharacterized protein</fullName>
    </submittedName>
</protein>
<proteinExistence type="predicted"/>
<dbReference type="SUPFAM" id="SSF69047">
    <property type="entry name" value="Hypothetical protein YjbJ"/>
    <property type="match status" value="1"/>
</dbReference>
<evidence type="ECO:0000313" key="3">
    <source>
        <dbReference type="Proteomes" id="UP000248311"/>
    </source>
</evidence>
<dbReference type="OrthoDB" id="7651547at2"/>
<dbReference type="EMBL" id="QJTE01000001">
    <property type="protein sequence ID" value="PYE86095.1"/>
    <property type="molecule type" value="Genomic_DNA"/>
</dbReference>
<dbReference type="AlphaFoldDB" id="A0A318SXL3"/>
<feature type="region of interest" description="Disordered" evidence="1">
    <location>
        <begin position="62"/>
        <end position="117"/>
    </location>
</feature>
<name>A0A318SXL3_9RHOB</name>
<reference evidence="2 3" key="1">
    <citation type="submission" date="2018-06" db="EMBL/GenBank/DDBJ databases">
        <title>Genomic Encyclopedia of Type Strains, Phase III (KMG-III): the genomes of soil and plant-associated and newly described type strains.</title>
        <authorList>
            <person name="Whitman W."/>
        </authorList>
    </citation>
    <scope>NUCLEOTIDE SEQUENCE [LARGE SCALE GENOMIC DNA]</scope>
    <source>
        <strain evidence="2 3">CECT 9025</strain>
    </source>
</reference>
<comment type="caution">
    <text evidence="2">The sequence shown here is derived from an EMBL/GenBank/DDBJ whole genome shotgun (WGS) entry which is preliminary data.</text>
</comment>
<feature type="compositionally biased region" description="Basic and acidic residues" evidence="1">
    <location>
        <begin position="108"/>
        <end position="117"/>
    </location>
</feature>
<feature type="compositionally biased region" description="Acidic residues" evidence="1">
    <location>
        <begin position="93"/>
        <end position="107"/>
    </location>
</feature>
<dbReference type="Proteomes" id="UP000248311">
    <property type="component" value="Unassembled WGS sequence"/>
</dbReference>